<comment type="caution">
    <text evidence="2">The sequence shown here is derived from an EMBL/GenBank/DDBJ whole genome shotgun (WGS) entry which is preliminary data.</text>
</comment>
<dbReference type="Proteomes" id="UP000783213">
    <property type="component" value="Unassembled WGS sequence"/>
</dbReference>
<proteinExistence type="predicted"/>
<reference evidence="2 3" key="1">
    <citation type="journal article" date="2020" name="Genome Biol. Evol.">
        <title>Comparative genomics of Sclerotiniaceae.</title>
        <authorList>
            <person name="Valero Jimenez C.A."/>
            <person name="Steentjes M."/>
            <person name="Scholten O.E."/>
            <person name="Van Kan J.A.L."/>
        </authorList>
    </citation>
    <scope>NUCLEOTIDE SEQUENCE [LARGE SCALE GENOMIC DNA]</scope>
    <source>
        <strain evidence="2 3">B1</strain>
    </source>
</reference>
<name>A0ABQ7IKV5_9HELO</name>
<accession>A0ABQ7IKV5</accession>
<evidence type="ECO:0000256" key="1">
    <source>
        <dbReference type="SAM" id="MobiDB-lite"/>
    </source>
</evidence>
<evidence type="ECO:0000313" key="2">
    <source>
        <dbReference type="EMBL" id="KAF7927033.1"/>
    </source>
</evidence>
<evidence type="ECO:0000313" key="3">
    <source>
        <dbReference type="Proteomes" id="UP000783213"/>
    </source>
</evidence>
<dbReference type="GeneID" id="62233191"/>
<dbReference type="RefSeq" id="XP_038809830.1">
    <property type="nucleotide sequence ID" value="XM_038954040.1"/>
</dbReference>
<organism evidence="2 3">
    <name type="scientific">Botrytis deweyae</name>
    <dbReference type="NCBI Taxonomy" id="2478750"/>
    <lineage>
        <taxon>Eukaryota</taxon>
        <taxon>Fungi</taxon>
        <taxon>Dikarya</taxon>
        <taxon>Ascomycota</taxon>
        <taxon>Pezizomycotina</taxon>
        <taxon>Leotiomycetes</taxon>
        <taxon>Helotiales</taxon>
        <taxon>Sclerotiniaceae</taxon>
        <taxon>Botrytis</taxon>
    </lineage>
</organism>
<keyword evidence="3" id="KW-1185">Reference proteome</keyword>
<gene>
    <name evidence="2" type="ORF">EAE98_006417</name>
</gene>
<dbReference type="EMBL" id="RCSX01000013">
    <property type="protein sequence ID" value="KAF7927033.1"/>
    <property type="molecule type" value="Genomic_DNA"/>
</dbReference>
<protein>
    <submittedName>
        <fullName evidence="2">Uncharacterized protein</fullName>
    </submittedName>
</protein>
<sequence>MEDPENPEVHWSSAAPSRWRNTPGPSSRVGKRSGPRNRASFRGFDQFGLVVAANSPKDHLKIASPCWGLVRRT</sequence>
<feature type="region of interest" description="Disordered" evidence="1">
    <location>
        <begin position="1"/>
        <end position="38"/>
    </location>
</feature>